<organism evidence="1 2">
    <name type="scientific">Amazonocrinis nigriterrae CENA67</name>
    <dbReference type="NCBI Taxonomy" id="2794033"/>
    <lineage>
        <taxon>Bacteria</taxon>
        <taxon>Bacillati</taxon>
        <taxon>Cyanobacteriota</taxon>
        <taxon>Cyanophyceae</taxon>
        <taxon>Nostocales</taxon>
        <taxon>Nostocaceae</taxon>
        <taxon>Amazonocrinis</taxon>
        <taxon>Amazonocrinis nigriterrae</taxon>
    </lineage>
</organism>
<dbReference type="SUPFAM" id="SSF48613">
    <property type="entry name" value="Heme oxygenase-like"/>
    <property type="match status" value="1"/>
</dbReference>
<name>A0A8J7HLC2_9NOST</name>
<evidence type="ECO:0000313" key="2">
    <source>
        <dbReference type="Proteomes" id="UP000632766"/>
    </source>
</evidence>
<gene>
    <name evidence="1" type="ORF">I8748_03975</name>
</gene>
<accession>A0A8J7HLC2</accession>
<dbReference type="Proteomes" id="UP000632766">
    <property type="component" value="Unassembled WGS sequence"/>
</dbReference>
<protein>
    <submittedName>
        <fullName evidence="1">Uncharacterized protein</fullName>
    </submittedName>
</protein>
<dbReference type="Gene3D" id="1.20.910.10">
    <property type="entry name" value="Heme oxygenase-like"/>
    <property type="match status" value="1"/>
</dbReference>
<dbReference type="AlphaFoldDB" id="A0A8J7HLC2"/>
<dbReference type="InterPro" id="IPR016084">
    <property type="entry name" value="Haem_Oase-like_multi-hlx"/>
</dbReference>
<dbReference type="RefSeq" id="WP_198123369.1">
    <property type="nucleotide sequence ID" value="NZ_JAECZC010000004.1"/>
</dbReference>
<reference evidence="1 2" key="1">
    <citation type="journal article" date="2021" name="Int. J. Syst. Evol. Microbiol.">
        <title>Amazonocrinis nigriterrae gen. nov., sp. nov., Atlanticothrix silvestris gen. nov., sp. nov. and Dendronalium phyllosphericum gen. nov., sp. nov., nostocacean cyanobacteria from Brazilian environments.</title>
        <authorList>
            <person name="Alvarenga D.O."/>
            <person name="Andreote A.P.D."/>
            <person name="Branco L.H.Z."/>
            <person name="Delbaje E."/>
            <person name="Cruz R.B."/>
            <person name="Varani A.M."/>
            <person name="Fiore M.F."/>
        </authorList>
    </citation>
    <scope>NUCLEOTIDE SEQUENCE [LARGE SCALE GENOMIC DNA]</scope>
    <source>
        <strain evidence="1 2">CENA67</strain>
    </source>
</reference>
<evidence type="ECO:0000313" key="1">
    <source>
        <dbReference type="EMBL" id="MBH8561342.1"/>
    </source>
</evidence>
<keyword evidence="2" id="KW-1185">Reference proteome</keyword>
<proteinExistence type="predicted"/>
<comment type="caution">
    <text evidence="1">The sequence shown here is derived from an EMBL/GenBank/DDBJ whole genome shotgun (WGS) entry which is preliminary data.</text>
</comment>
<sequence>MHNNFLIATESACIVLGKEVVDAANSTGMYQTGLSENSDSLGEKVIDAATLTKIRKFLDQAIVHAWHAVKSERRPPNLTATRWVWRLAGAYHSSRHTSPLMEKAAQGFSALGRWNLAQWAAQKAREEAGHDRLALLDIQAMGYDALAVVQALVPTSMQDYIDFFTQIVQRTNPIDCVGLCYASERLGTFIGEEYIQRVEALLPPGIQATRWLRVHSNVGSEVKHVDDILEIVAQLSPEEHSRIAKACYETAVLRFSPPKEDYISDEELQHILKSLERPTNLLV</sequence>
<dbReference type="EMBL" id="JAECZC010000004">
    <property type="protein sequence ID" value="MBH8561342.1"/>
    <property type="molecule type" value="Genomic_DNA"/>
</dbReference>